<keyword evidence="2" id="KW-1185">Reference proteome</keyword>
<evidence type="ECO:0000313" key="2">
    <source>
        <dbReference type="Proteomes" id="UP001219525"/>
    </source>
</evidence>
<dbReference type="EMBL" id="JARJCW010000037">
    <property type="protein sequence ID" value="KAJ7207089.1"/>
    <property type="molecule type" value="Genomic_DNA"/>
</dbReference>
<dbReference type="AlphaFoldDB" id="A0AAD6YFF8"/>
<proteinExistence type="predicted"/>
<dbReference type="Proteomes" id="UP001219525">
    <property type="component" value="Unassembled WGS sequence"/>
</dbReference>
<sequence>MLPLFRCFLQSTTLRPTRSACCTQFQPYSTPRPLGARIWSRKDAGVRPSFRTQFCRPYYLYSNTPRPASLGSRIWFRKDGTPRSKLRGLVMGLVYATWTTLLALEALDYEHYLLSTLVYIQRVDYDYTTVEFAEFSEAMTYFEDLCGYFCNGDVLPELLASFFRDIVALESARETVHATVRDAARAVHDLLAQSKGADATETAVLVITILDEAMMGLIELTEEASGDETDKMLRIKRLKDQMTPKEASKGYEVLG</sequence>
<accession>A0AAD6YFF8</accession>
<evidence type="ECO:0000313" key="1">
    <source>
        <dbReference type="EMBL" id="KAJ7207089.1"/>
    </source>
</evidence>
<protein>
    <submittedName>
        <fullName evidence="1">Uncharacterized protein</fullName>
    </submittedName>
</protein>
<gene>
    <name evidence="1" type="ORF">GGX14DRAFT_366593</name>
</gene>
<name>A0AAD6YFF8_9AGAR</name>
<organism evidence="1 2">
    <name type="scientific">Mycena pura</name>
    <dbReference type="NCBI Taxonomy" id="153505"/>
    <lineage>
        <taxon>Eukaryota</taxon>
        <taxon>Fungi</taxon>
        <taxon>Dikarya</taxon>
        <taxon>Basidiomycota</taxon>
        <taxon>Agaricomycotina</taxon>
        <taxon>Agaricomycetes</taxon>
        <taxon>Agaricomycetidae</taxon>
        <taxon>Agaricales</taxon>
        <taxon>Marasmiineae</taxon>
        <taxon>Mycenaceae</taxon>
        <taxon>Mycena</taxon>
    </lineage>
</organism>
<comment type="caution">
    <text evidence="1">The sequence shown here is derived from an EMBL/GenBank/DDBJ whole genome shotgun (WGS) entry which is preliminary data.</text>
</comment>
<reference evidence="1" key="1">
    <citation type="submission" date="2023-03" db="EMBL/GenBank/DDBJ databases">
        <title>Massive genome expansion in bonnet fungi (Mycena s.s.) driven by repeated elements and novel gene families across ecological guilds.</title>
        <authorList>
            <consortium name="Lawrence Berkeley National Laboratory"/>
            <person name="Harder C.B."/>
            <person name="Miyauchi S."/>
            <person name="Viragh M."/>
            <person name="Kuo A."/>
            <person name="Thoen E."/>
            <person name="Andreopoulos B."/>
            <person name="Lu D."/>
            <person name="Skrede I."/>
            <person name="Drula E."/>
            <person name="Henrissat B."/>
            <person name="Morin E."/>
            <person name="Kohler A."/>
            <person name="Barry K."/>
            <person name="LaButti K."/>
            <person name="Morin E."/>
            <person name="Salamov A."/>
            <person name="Lipzen A."/>
            <person name="Mereny Z."/>
            <person name="Hegedus B."/>
            <person name="Baldrian P."/>
            <person name="Stursova M."/>
            <person name="Weitz H."/>
            <person name="Taylor A."/>
            <person name="Grigoriev I.V."/>
            <person name="Nagy L.G."/>
            <person name="Martin F."/>
            <person name="Kauserud H."/>
        </authorList>
    </citation>
    <scope>NUCLEOTIDE SEQUENCE</scope>
    <source>
        <strain evidence="1">9144</strain>
    </source>
</reference>